<name>A0A0D3CW39_BRAOL</name>
<reference evidence="2" key="2">
    <citation type="submission" date="2015-03" db="UniProtKB">
        <authorList>
            <consortium name="EnsemblPlants"/>
        </authorList>
    </citation>
    <scope>IDENTIFICATION</scope>
</reference>
<protein>
    <submittedName>
        <fullName evidence="2">Uncharacterized protein</fullName>
    </submittedName>
</protein>
<dbReference type="AlphaFoldDB" id="A0A0D3CW39"/>
<reference evidence="2 3" key="1">
    <citation type="journal article" date="2014" name="Genome Biol.">
        <title>Transcriptome and methylome profiling reveals relics of genome dominance in the mesopolyploid Brassica oleracea.</title>
        <authorList>
            <person name="Parkin I.A."/>
            <person name="Koh C."/>
            <person name="Tang H."/>
            <person name="Robinson S.J."/>
            <person name="Kagale S."/>
            <person name="Clarke W.E."/>
            <person name="Town C.D."/>
            <person name="Nixon J."/>
            <person name="Krishnakumar V."/>
            <person name="Bidwell S.L."/>
            <person name="Denoeud F."/>
            <person name="Belcram H."/>
            <person name="Links M.G."/>
            <person name="Just J."/>
            <person name="Clarke C."/>
            <person name="Bender T."/>
            <person name="Huebert T."/>
            <person name="Mason A.S."/>
            <person name="Pires J.C."/>
            <person name="Barker G."/>
            <person name="Moore J."/>
            <person name="Walley P.G."/>
            <person name="Manoli S."/>
            <person name="Batley J."/>
            <person name="Edwards D."/>
            <person name="Nelson M.N."/>
            <person name="Wang X."/>
            <person name="Paterson A.H."/>
            <person name="King G."/>
            <person name="Bancroft I."/>
            <person name="Chalhoub B."/>
            <person name="Sharpe A.G."/>
        </authorList>
    </citation>
    <scope>NUCLEOTIDE SEQUENCE</scope>
    <source>
        <strain evidence="2 3">cv. TO1000</strain>
    </source>
</reference>
<organism evidence="2 3">
    <name type="scientific">Brassica oleracea var. oleracea</name>
    <dbReference type="NCBI Taxonomy" id="109376"/>
    <lineage>
        <taxon>Eukaryota</taxon>
        <taxon>Viridiplantae</taxon>
        <taxon>Streptophyta</taxon>
        <taxon>Embryophyta</taxon>
        <taxon>Tracheophyta</taxon>
        <taxon>Spermatophyta</taxon>
        <taxon>Magnoliopsida</taxon>
        <taxon>eudicotyledons</taxon>
        <taxon>Gunneridae</taxon>
        <taxon>Pentapetalae</taxon>
        <taxon>rosids</taxon>
        <taxon>malvids</taxon>
        <taxon>Brassicales</taxon>
        <taxon>Brassicaceae</taxon>
        <taxon>Brassiceae</taxon>
        <taxon>Brassica</taxon>
    </lineage>
</organism>
<dbReference type="EnsemblPlants" id="Bo6g082050.1">
    <property type="protein sequence ID" value="Bo6g082050.1"/>
    <property type="gene ID" value="Bo6g082050"/>
</dbReference>
<feature type="coiled-coil region" evidence="1">
    <location>
        <begin position="333"/>
        <end position="360"/>
    </location>
</feature>
<dbReference type="SMR" id="A0A0D3CW39"/>
<accession>A0A0D3CW39</accession>
<keyword evidence="1" id="KW-0175">Coiled coil</keyword>
<keyword evidence="3" id="KW-1185">Reference proteome</keyword>
<proteinExistence type="predicted"/>
<dbReference type="Proteomes" id="UP000032141">
    <property type="component" value="Chromosome C6"/>
</dbReference>
<dbReference type="Gramene" id="Bo6g082050.1">
    <property type="protein sequence ID" value="Bo6g082050.1"/>
    <property type="gene ID" value="Bo6g082050"/>
</dbReference>
<dbReference type="HOGENOM" id="CLU_763675_0_0_1"/>
<evidence type="ECO:0000313" key="3">
    <source>
        <dbReference type="Proteomes" id="UP000032141"/>
    </source>
</evidence>
<sequence length="363" mass="41103">MISVIPDDMWDVSGAQRRSPVVLCPRRSEAGQANGESGADASRVKWRSRDGPALRVLIAELDEHFPLVSSVLIAEAEGRVVVRGAVPTWGWFNAVARPGEGSEVLHFDQTMLRHWLEGGQQEKSFLRFSEVERGESQTLSRGLRKMVSAQCGWSHCLNQTFTVSKPLIITSVVFLHESMRLMGNVATGNVLTVTFLYQDARDELVLAVVKNTIMYFRLRWIRVKDHLRETISLATPTAGDFLHLINDGLSPPRAQMDPREERRERKRHKEYINMLGYVADSQYEIPTRCPCGGRITDEDDGLHYRQPWVIGVQEEIGCLTKRVEEAEKVIKGVPNLNKKIEILEAQVKNLTVQVADLERLCFE</sequence>
<evidence type="ECO:0000313" key="2">
    <source>
        <dbReference type="EnsemblPlants" id="Bo6g082050.1"/>
    </source>
</evidence>
<evidence type="ECO:0000256" key="1">
    <source>
        <dbReference type="SAM" id="Coils"/>
    </source>
</evidence>